<dbReference type="PROSITE" id="PS51471">
    <property type="entry name" value="FE2OG_OXY"/>
    <property type="match status" value="1"/>
</dbReference>
<keyword evidence="1" id="KW-0408">Iron</keyword>
<dbReference type="PANTHER" id="PTHR42256:SF1">
    <property type="entry name" value="FE2OG DIOXYGENASE DOMAIN-CONTAINING PROTEIN"/>
    <property type="match status" value="1"/>
</dbReference>
<name>U6GJG7_EIMAC</name>
<dbReference type="OrthoDB" id="411779at2759"/>
<evidence type="ECO:0000256" key="2">
    <source>
        <dbReference type="SAM" id="MobiDB-lite"/>
    </source>
</evidence>
<dbReference type="AlphaFoldDB" id="U6GJG7"/>
<feature type="region of interest" description="Disordered" evidence="2">
    <location>
        <begin position="49"/>
        <end position="70"/>
    </location>
</feature>
<sequence length="261" mass="27465">MCDAETHGDFMKALTGGSICIPSFFSEEESSAIFKALLSELSSYSGEEAAAASSDAAPEQPQEPAAAASPAAAAAPSASAVAAAAPAAAAASPAAAAAESEQTGGLSTAGMCKWSRHLKHENPDGFPTFQKVVKRISSYFDLDIFATRMNVYPDGSHWKPHHHDSHAYSSEKLQAEDFTVGASFGGQRSLEFAHVKSGMKFRFPQPSGAIFAFNSLVNKTFTHGVPAEPANSVGPRISIIVWGRRRSLNKLNACQSELMGV</sequence>
<dbReference type="EMBL" id="HG671024">
    <property type="protein sequence ID" value="CDI79438.1"/>
    <property type="molecule type" value="Genomic_DNA"/>
</dbReference>
<dbReference type="GeneID" id="25272379"/>
<feature type="domain" description="Fe2OG dioxygenase" evidence="3">
    <location>
        <begin position="143"/>
        <end position="245"/>
    </location>
</feature>
<keyword evidence="1" id="KW-0560">Oxidoreductase</keyword>
<dbReference type="SUPFAM" id="SSF51197">
    <property type="entry name" value="Clavaminate synthase-like"/>
    <property type="match status" value="1"/>
</dbReference>
<dbReference type="OMA" id="SYFDVEV"/>
<evidence type="ECO:0000313" key="4">
    <source>
        <dbReference type="EMBL" id="CDI79438.1"/>
    </source>
</evidence>
<dbReference type="InterPro" id="IPR037151">
    <property type="entry name" value="AlkB-like_sf"/>
</dbReference>
<dbReference type="PANTHER" id="PTHR42256">
    <property type="entry name" value="OXOGLUTARATE/IRON-DEPENDENT DIOXYGENASE"/>
    <property type="match status" value="1"/>
</dbReference>
<dbReference type="InterPro" id="IPR005123">
    <property type="entry name" value="Oxoglu/Fe-dep_dioxygenase_dom"/>
</dbReference>
<dbReference type="Proteomes" id="UP000018050">
    <property type="component" value="Unassembled WGS sequence"/>
</dbReference>
<dbReference type="Gene3D" id="2.60.120.590">
    <property type="entry name" value="Alpha-ketoglutarate-dependent dioxygenase AlkB-like"/>
    <property type="match status" value="1"/>
</dbReference>
<dbReference type="VEuPathDB" id="ToxoDB:EAH_00043090"/>
<gene>
    <name evidence="4" type="ORF">EAH_00043090</name>
</gene>
<organism evidence="4 5">
    <name type="scientific">Eimeria acervulina</name>
    <name type="common">Coccidian parasite</name>
    <dbReference type="NCBI Taxonomy" id="5801"/>
    <lineage>
        <taxon>Eukaryota</taxon>
        <taxon>Sar</taxon>
        <taxon>Alveolata</taxon>
        <taxon>Apicomplexa</taxon>
        <taxon>Conoidasida</taxon>
        <taxon>Coccidia</taxon>
        <taxon>Eucoccidiorida</taxon>
        <taxon>Eimeriorina</taxon>
        <taxon>Eimeriidae</taxon>
        <taxon>Eimeria</taxon>
    </lineage>
</organism>
<protein>
    <recommendedName>
        <fullName evidence="3">Fe2OG dioxygenase domain-containing protein</fullName>
    </recommendedName>
</protein>
<evidence type="ECO:0000313" key="5">
    <source>
        <dbReference type="Proteomes" id="UP000018050"/>
    </source>
</evidence>
<dbReference type="GO" id="GO:0016491">
    <property type="term" value="F:oxidoreductase activity"/>
    <property type="evidence" value="ECO:0007669"/>
    <property type="project" value="UniProtKB-KW"/>
</dbReference>
<dbReference type="GO" id="GO:0046872">
    <property type="term" value="F:metal ion binding"/>
    <property type="evidence" value="ECO:0007669"/>
    <property type="project" value="UniProtKB-KW"/>
</dbReference>
<reference evidence="4" key="1">
    <citation type="submission" date="2013-10" db="EMBL/GenBank/DDBJ databases">
        <title>Genomic analysis of the causative agents of coccidiosis in chickens.</title>
        <authorList>
            <person name="Reid A.J."/>
            <person name="Blake D."/>
            <person name="Billington K."/>
            <person name="Browne H."/>
            <person name="Dunn M."/>
            <person name="Hung S."/>
            <person name="Kawahara F."/>
            <person name="Miranda-Saavedra D."/>
            <person name="Mourier T."/>
            <person name="Nagra H."/>
            <person name="Otto T.D."/>
            <person name="Rawlings N."/>
            <person name="Sanchez A."/>
            <person name="Sanders M."/>
            <person name="Subramaniam C."/>
            <person name="Tay Y."/>
            <person name="Dear P."/>
            <person name="Doerig C."/>
            <person name="Gruber A."/>
            <person name="Parkinson J."/>
            <person name="Shirley M."/>
            <person name="Wan K.L."/>
            <person name="Berriman M."/>
            <person name="Tomley F."/>
            <person name="Pain A."/>
        </authorList>
    </citation>
    <scope>NUCLEOTIDE SEQUENCE [LARGE SCALE GENOMIC DNA]</scope>
    <source>
        <strain evidence="4">Houghton</strain>
    </source>
</reference>
<proteinExistence type="inferred from homology"/>
<keyword evidence="1" id="KW-0479">Metal-binding</keyword>
<evidence type="ECO:0000259" key="3">
    <source>
        <dbReference type="PROSITE" id="PS51471"/>
    </source>
</evidence>
<reference evidence="4" key="2">
    <citation type="submission" date="2013-10" db="EMBL/GenBank/DDBJ databases">
        <authorList>
            <person name="Aslett M."/>
        </authorList>
    </citation>
    <scope>NUCLEOTIDE SEQUENCE [LARGE SCALE GENOMIC DNA]</scope>
    <source>
        <strain evidence="4">Houghton</strain>
    </source>
</reference>
<keyword evidence="5" id="KW-1185">Reference proteome</keyword>
<evidence type="ECO:0000256" key="1">
    <source>
        <dbReference type="RuleBase" id="RU003682"/>
    </source>
</evidence>
<dbReference type="RefSeq" id="XP_013250454.1">
    <property type="nucleotide sequence ID" value="XM_013395000.1"/>
</dbReference>
<accession>U6GJG7</accession>
<comment type="similarity">
    <text evidence="1">Belongs to the iron/ascorbate-dependent oxidoreductase family.</text>
</comment>